<dbReference type="PANTHER" id="PTHR33147:SF133">
    <property type="entry name" value="DEFENSIN-LIKE PROTEIN 6-RELATED"/>
    <property type="match status" value="1"/>
</dbReference>
<evidence type="ECO:0000259" key="6">
    <source>
        <dbReference type="SMART" id="SM00505"/>
    </source>
</evidence>
<accession>A0AAD7P5G1</accession>
<dbReference type="KEGG" id="qsa:O6P43_032286"/>
<dbReference type="PANTHER" id="PTHR33147">
    <property type="entry name" value="DEFENSIN-LIKE PROTEIN 1"/>
    <property type="match status" value="1"/>
</dbReference>
<feature type="chain" id="PRO_5041968526" evidence="5">
    <location>
        <begin position="28"/>
        <end position="73"/>
    </location>
</feature>
<organism evidence="7 8">
    <name type="scientific">Quillaja saponaria</name>
    <name type="common">Soap bark tree</name>
    <dbReference type="NCBI Taxonomy" id="32244"/>
    <lineage>
        <taxon>Eukaryota</taxon>
        <taxon>Viridiplantae</taxon>
        <taxon>Streptophyta</taxon>
        <taxon>Embryophyta</taxon>
        <taxon>Tracheophyta</taxon>
        <taxon>Spermatophyta</taxon>
        <taxon>Magnoliopsida</taxon>
        <taxon>eudicotyledons</taxon>
        <taxon>Gunneridae</taxon>
        <taxon>Pentapetalae</taxon>
        <taxon>rosids</taxon>
        <taxon>fabids</taxon>
        <taxon>Fabales</taxon>
        <taxon>Quillajaceae</taxon>
        <taxon>Quillaja</taxon>
    </lineage>
</organism>
<evidence type="ECO:0000256" key="4">
    <source>
        <dbReference type="ARBA" id="ARBA00023157"/>
    </source>
</evidence>
<evidence type="ECO:0000256" key="3">
    <source>
        <dbReference type="ARBA" id="ARBA00022729"/>
    </source>
</evidence>
<evidence type="ECO:0000313" key="8">
    <source>
        <dbReference type="Proteomes" id="UP001163823"/>
    </source>
</evidence>
<dbReference type="SMART" id="SM00505">
    <property type="entry name" value="Knot1"/>
    <property type="match status" value="1"/>
</dbReference>
<evidence type="ECO:0000256" key="1">
    <source>
        <dbReference type="ARBA" id="ARBA00022529"/>
    </source>
</evidence>
<keyword evidence="2" id="KW-0295">Fungicide</keyword>
<keyword evidence="4" id="KW-1015">Disulfide bond</keyword>
<feature type="signal peptide" evidence="5">
    <location>
        <begin position="1"/>
        <end position="27"/>
    </location>
</feature>
<reference evidence="7" key="1">
    <citation type="journal article" date="2023" name="Science">
        <title>Elucidation of the pathway for biosynthesis of saponin adjuvants from the soapbark tree.</title>
        <authorList>
            <person name="Reed J."/>
            <person name="Orme A."/>
            <person name="El-Demerdash A."/>
            <person name="Owen C."/>
            <person name="Martin L.B.B."/>
            <person name="Misra R.C."/>
            <person name="Kikuchi S."/>
            <person name="Rejzek M."/>
            <person name="Martin A.C."/>
            <person name="Harkess A."/>
            <person name="Leebens-Mack J."/>
            <person name="Louveau T."/>
            <person name="Stephenson M.J."/>
            <person name="Osbourn A."/>
        </authorList>
    </citation>
    <scope>NUCLEOTIDE SEQUENCE</scope>
    <source>
        <strain evidence="7">S10</strain>
    </source>
</reference>
<dbReference type="InterPro" id="IPR036574">
    <property type="entry name" value="Scorpion_toxin-like_sf"/>
</dbReference>
<dbReference type="GO" id="GO:0031640">
    <property type="term" value="P:killing of cells of another organism"/>
    <property type="evidence" value="ECO:0007669"/>
    <property type="project" value="UniProtKB-KW"/>
</dbReference>
<dbReference type="InterPro" id="IPR008176">
    <property type="entry name" value="Defensin_plant"/>
</dbReference>
<dbReference type="PROSITE" id="PS00940">
    <property type="entry name" value="GAMMA_THIONIN"/>
    <property type="match status" value="1"/>
</dbReference>
<comment type="caution">
    <text evidence="7">The sequence shown here is derived from an EMBL/GenBank/DDBJ whole genome shotgun (WGS) entry which is preliminary data.</text>
</comment>
<keyword evidence="8" id="KW-1185">Reference proteome</keyword>
<proteinExistence type="predicted"/>
<dbReference type="Pfam" id="PF00304">
    <property type="entry name" value="Gamma-thionin"/>
    <property type="match status" value="1"/>
</dbReference>
<protein>
    <submittedName>
        <fullName evidence="7">Defensin-like protein</fullName>
    </submittedName>
</protein>
<name>A0AAD7P5G1_QUISA</name>
<dbReference type="AlphaFoldDB" id="A0AAD7P5G1"/>
<dbReference type="Gene3D" id="3.30.30.10">
    <property type="entry name" value="Knottin, scorpion toxin-like"/>
    <property type="match status" value="1"/>
</dbReference>
<evidence type="ECO:0000256" key="5">
    <source>
        <dbReference type="SAM" id="SignalP"/>
    </source>
</evidence>
<evidence type="ECO:0000313" key="7">
    <source>
        <dbReference type="EMBL" id="KAJ7942644.1"/>
    </source>
</evidence>
<evidence type="ECO:0000256" key="2">
    <source>
        <dbReference type="ARBA" id="ARBA00022577"/>
    </source>
</evidence>
<sequence>MERKSFGLFFLLLIVLTAHESVMQTEAKICQAPSGKFKGPCFADSACSSTCKNKDHLLGGVCQGFACYCQRNC</sequence>
<dbReference type="GO" id="GO:0050832">
    <property type="term" value="P:defense response to fungus"/>
    <property type="evidence" value="ECO:0007669"/>
    <property type="project" value="UniProtKB-KW"/>
</dbReference>
<dbReference type="SUPFAM" id="SSF57095">
    <property type="entry name" value="Scorpion toxin-like"/>
    <property type="match status" value="1"/>
</dbReference>
<keyword evidence="3 5" id="KW-0732">Signal</keyword>
<keyword evidence="1" id="KW-0929">Antimicrobial</keyword>
<feature type="domain" description="Knottins-like" evidence="6">
    <location>
        <begin position="29"/>
        <end position="73"/>
    </location>
</feature>
<dbReference type="InterPro" id="IPR003614">
    <property type="entry name" value="Knottins"/>
</dbReference>
<dbReference type="Proteomes" id="UP001163823">
    <property type="component" value="Chromosome 14"/>
</dbReference>
<gene>
    <name evidence="7" type="ORF">O6P43_032286</name>
</gene>
<dbReference type="EMBL" id="JARAOO010000014">
    <property type="protein sequence ID" value="KAJ7942644.1"/>
    <property type="molecule type" value="Genomic_DNA"/>
</dbReference>